<keyword evidence="4" id="KW-0804">Transcription</keyword>
<dbReference type="PROSITE" id="PS00463">
    <property type="entry name" value="ZN2_CY6_FUNGAL_1"/>
    <property type="match status" value="1"/>
</dbReference>
<reference evidence="8 9" key="1">
    <citation type="submission" date="2020-07" db="EMBL/GenBank/DDBJ databases">
        <title>The yeast mating-type switching endonuclease HO is a domesticated member of an unorthodox homing genetic element family.</title>
        <authorList>
            <person name="Coughlan A.Y."/>
            <person name="Lombardi L."/>
            <person name="Braun-Galleani S."/>
            <person name="Martos A.R."/>
            <person name="Galeote V."/>
            <person name="Bigey F."/>
            <person name="Dequin S."/>
            <person name="Byrne K.P."/>
            <person name="Wolfe K.H."/>
        </authorList>
    </citation>
    <scope>NUCLEOTIDE SEQUENCE [LARGE SCALE GENOMIC DNA]</scope>
    <source>
        <strain evidence="8 9">NRRL Y-6702</strain>
    </source>
</reference>
<name>A0A7H9B394_ZYGMR</name>
<evidence type="ECO:0000256" key="1">
    <source>
        <dbReference type="ARBA" id="ARBA00004123"/>
    </source>
</evidence>
<dbReference type="CDD" id="cd00067">
    <property type="entry name" value="GAL4"/>
    <property type="match status" value="1"/>
</dbReference>
<dbReference type="GO" id="GO:0005634">
    <property type="term" value="C:nucleus"/>
    <property type="evidence" value="ECO:0007669"/>
    <property type="project" value="UniProtKB-SubCell"/>
</dbReference>
<protein>
    <recommendedName>
        <fullName evidence="7">Zn(2)-C6 fungal-type domain-containing protein</fullName>
    </recommendedName>
</protein>
<keyword evidence="2" id="KW-0805">Transcription regulation</keyword>
<keyword evidence="5" id="KW-0539">Nucleus</keyword>
<dbReference type="InterPro" id="IPR036864">
    <property type="entry name" value="Zn2-C6_fun-type_DNA-bd_sf"/>
</dbReference>
<dbReference type="GO" id="GO:0008270">
    <property type="term" value="F:zinc ion binding"/>
    <property type="evidence" value="ECO:0007669"/>
    <property type="project" value="InterPro"/>
</dbReference>
<evidence type="ECO:0000256" key="2">
    <source>
        <dbReference type="ARBA" id="ARBA00023015"/>
    </source>
</evidence>
<organism evidence="8 9">
    <name type="scientific">Zygotorulaspora mrakii</name>
    <name type="common">Zygosaccharomyces mrakii</name>
    <dbReference type="NCBI Taxonomy" id="42260"/>
    <lineage>
        <taxon>Eukaryota</taxon>
        <taxon>Fungi</taxon>
        <taxon>Dikarya</taxon>
        <taxon>Ascomycota</taxon>
        <taxon>Saccharomycotina</taxon>
        <taxon>Saccharomycetes</taxon>
        <taxon>Saccharomycetales</taxon>
        <taxon>Saccharomycetaceae</taxon>
        <taxon>Zygotorulaspora</taxon>
    </lineage>
</organism>
<evidence type="ECO:0000256" key="5">
    <source>
        <dbReference type="ARBA" id="ARBA00023242"/>
    </source>
</evidence>
<dbReference type="RefSeq" id="XP_037144817.1">
    <property type="nucleotide sequence ID" value="XM_037288922.1"/>
</dbReference>
<dbReference type="SUPFAM" id="SSF57701">
    <property type="entry name" value="Zn2/Cys6 DNA-binding domain"/>
    <property type="match status" value="1"/>
</dbReference>
<keyword evidence="9" id="KW-1185">Reference proteome</keyword>
<comment type="subcellular location">
    <subcellularLocation>
        <location evidence="1">Nucleus</location>
    </subcellularLocation>
</comment>
<feature type="domain" description="Zn(2)-C6 fungal-type" evidence="7">
    <location>
        <begin position="12"/>
        <end position="43"/>
    </location>
</feature>
<dbReference type="Proteomes" id="UP000509704">
    <property type="component" value="Chromosome 5"/>
</dbReference>
<evidence type="ECO:0000313" key="8">
    <source>
        <dbReference type="EMBL" id="QLG73090.1"/>
    </source>
</evidence>
<dbReference type="KEGG" id="zmk:HG535_0E01740"/>
<dbReference type="GO" id="GO:0000976">
    <property type="term" value="F:transcription cis-regulatory region binding"/>
    <property type="evidence" value="ECO:0007669"/>
    <property type="project" value="TreeGrafter"/>
</dbReference>
<proteinExistence type="predicted"/>
<evidence type="ECO:0000256" key="4">
    <source>
        <dbReference type="ARBA" id="ARBA00023163"/>
    </source>
</evidence>
<keyword evidence="6" id="KW-0175">Coiled coil</keyword>
<dbReference type="PANTHER" id="PTHR31845:SF17">
    <property type="entry name" value="ZN(II)2CYS6 TRANSCRIPTION FACTOR (EUROFUNG)"/>
    <property type="match status" value="1"/>
</dbReference>
<sequence>MGNYESRKRTKPCVACKRQKLKCIYSSSLPCERCIRQGIPCHYPETSKTKSSNEKNESAVRHHFTGNTQPLRQLTPVSLTTSARFFPDMSDPKSFIGQTLKASTLSDGHSSDQAGQNADQKLVVLQNALSSVMNMFQNNRVETSQQIKHLQSQLEELQQHSYNRIKSDVSLPSLSEIISQEQQTASTTDFRANEIITLTEAAELLDLFTHKMSSHMFGYNFEAVSAGELWEESPLLLVSICAVACRHHPTLTAKLEQLVASLSWFASQLLSDSDSVSSFKEVERVILALVIASLWFEGNRLYLSIALQLARTWKIDEEQMEEGNNQSWKLWCLLYIVDGAQNLLSQKSPSVYKQSEPVILSSRRHLVESIENSKIKRILEDNSTFGKDEIATNKQLNLLNEVKHEKIRINSSQLQDIRLCGLTEYHMAIESIFHRKHRPDLSSDAISALLQPSSLGIPWKNNMDLDRWMVSWTITLQSIDVQNDAWCFKSTLLYYNFARMHINTDWLLNRGTRLTNGAERKSNWMEVWKLKDCNDISSFKNASDEIATSAASSLLKIATHDIDIRNVFQFLPNHVYIMMFYACIVILKRLPSLDISDTIYIKKLQKNFNLVKAFRDSLVSGNSSDPEFARKIVESTDELMRSFIDHCIKVSKFSKVQSSEVADIIQSSDHAFDTGSKRKTISAWPSINHGHP</sequence>
<dbReference type="AlphaFoldDB" id="A0A7H9B394"/>
<dbReference type="SMART" id="SM00066">
    <property type="entry name" value="GAL4"/>
    <property type="match status" value="1"/>
</dbReference>
<evidence type="ECO:0000256" key="3">
    <source>
        <dbReference type="ARBA" id="ARBA00023125"/>
    </source>
</evidence>
<dbReference type="GeneID" id="59236832"/>
<evidence type="ECO:0000313" key="9">
    <source>
        <dbReference type="Proteomes" id="UP000509704"/>
    </source>
</evidence>
<dbReference type="OrthoDB" id="4060227at2759"/>
<dbReference type="Pfam" id="PF00172">
    <property type="entry name" value="Zn_clus"/>
    <property type="match status" value="1"/>
</dbReference>
<dbReference type="PANTHER" id="PTHR31845">
    <property type="entry name" value="FINGER DOMAIN PROTEIN, PUTATIVE-RELATED"/>
    <property type="match status" value="1"/>
</dbReference>
<dbReference type="Gene3D" id="4.10.240.10">
    <property type="entry name" value="Zn(2)-C6 fungal-type DNA-binding domain"/>
    <property type="match status" value="1"/>
</dbReference>
<dbReference type="GO" id="GO:0000981">
    <property type="term" value="F:DNA-binding transcription factor activity, RNA polymerase II-specific"/>
    <property type="evidence" value="ECO:0007669"/>
    <property type="project" value="InterPro"/>
</dbReference>
<accession>A0A7H9B394</accession>
<gene>
    <name evidence="8" type="ORF">HG535_0E01740</name>
</gene>
<dbReference type="PROSITE" id="PS50048">
    <property type="entry name" value="ZN2_CY6_FUNGAL_2"/>
    <property type="match status" value="1"/>
</dbReference>
<keyword evidence="3" id="KW-0238">DNA-binding</keyword>
<dbReference type="InterPro" id="IPR051089">
    <property type="entry name" value="prtT"/>
</dbReference>
<dbReference type="InterPro" id="IPR001138">
    <property type="entry name" value="Zn2Cys6_DnaBD"/>
</dbReference>
<evidence type="ECO:0000259" key="7">
    <source>
        <dbReference type="PROSITE" id="PS50048"/>
    </source>
</evidence>
<evidence type="ECO:0000256" key="6">
    <source>
        <dbReference type="SAM" id="Coils"/>
    </source>
</evidence>
<feature type="coiled-coil region" evidence="6">
    <location>
        <begin position="133"/>
        <end position="160"/>
    </location>
</feature>
<dbReference type="EMBL" id="CP058608">
    <property type="protein sequence ID" value="QLG73090.1"/>
    <property type="molecule type" value="Genomic_DNA"/>
</dbReference>